<name>A0A8K0QYE9_9PLEO</name>
<evidence type="ECO:0000313" key="3">
    <source>
        <dbReference type="EMBL" id="KAH7079672.1"/>
    </source>
</evidence>
<protein>
    <recommendedName>
        <fullName evidence="2">DUF2293 domain-containing protein</fullName>
    </recommendedName>
</protein>
<reference evidence="3" key="1">
    <citation type="journal article" date="2021" name="Nat. Commun.">
        <title>Genetic determinants of endophytism in the Arabidopsis root mycobiome.</title>
        <authorList>
            <person name="Mesny F."/>
            <person name="Miyauchi S."/>
            <person name="Thiergart T."/>
            <person name="Pickel B."/>
            <person name="Atanasova L."/>
            <person name="Karlsson M."/>
            <person name="Huettel B."/>
            <person name="Barry K.W."/>
            <person name="Haridas S."/>
            <person name="Chen C."/>
            <person name="Bauer D."/>
            <person name="Andreopoulos W."/>
            <person name="Pangilinan J."/>
            <person name="LaButti K."/>
            <person name="Riley R."/>
            <person name="Lipzen A."/>
            <person name="Clum A."/>
            <person name="Drula E."/>
            <person name="Henrissat B."/>
            <person name="Kohler A."/>
            <person name="Grigoriev I.V."/>
            <person name="Martin F.M."/>
            <person name="Hacquard S."/>
        </authorList>
    </citation>
    <scope>NUCLEOTIDE SEQUENCE</scope>
    <source>
        <strain evidence="3">MPI-SDFR-AT-0120</strain>
    </source>
</reference>
<evidence type="ECO:0000259" key="2">
    <source>
        <dbReference type="Pfam" id="PF10056"/>
    </source>
</evidence>
<dbReference type="Proteomes" id="UP000813461">
    <property type="component" value="Unassembled WGS sequence"/>
</dbReference>
<accession>A0A8K0QYE9</accession>
<feature type="compositionally biased region" description="Basic residues" evidence="1">
    <location>
        <begin position="198"/>
        <end position="223"/>
    </location>
</feature>
<dbReference type="PANTHER" id="PTHR38113">
    <property type="match status" value="1"/>
</dbReference>
<dbReference type="InterPro" id="IPR018744">
    <property type="entry name" value="DUF2293"/>
</dbReference>
<feature type="domain" description="DUF2293" evidence="2">
    <location>
        <begin position="94"/>
        <end position="177"/>
    </location>
</feature>
<dbReference type="EMBL" id="JAGMVJ010000016">
    <property type="protein sequence ID" value="KAH7079672.1"/>
    <property type="molecule type" value="Genomic_DNA"/>
</dbReference>
<dbReference type="Pfam" id="PF10056">
    <property type="entry name" value="DUF2293"/>
    <property type="match status" value="1"/>
</dbReference>
<sequence length="249" mass="27994">MPTDIPVSPTTPMPPGYTFLPAGTAYKTLHTRKLTRASSQPLYIVIQHKKPLGLRAPINIVEDVHHLAEETLSTRRSNTKKKDVADLTKAGACLDELFPRIPTGDRERVLDHGFKKHSGRVGRTGSIPLERKAVLAVLAHVRHSHSEYDKLLRGGMDREDARRMVRKDVESIARGWGFTGELGGKKVRTTKTKEKSKGKGKTKGKGKKELKSRRNMKEKTRKMKAQERKESSSPDLFDCDDSMDEDYVP</sequence>
<proteinExistence type="predicted"/>
<organism evidence="3 4">
    <name type="scientific">Paraphoma chrysanthemicola</name>
    <dbReference type="NCBI Taxonomy" id="798071"/>
    <lineage>
        <taxon>Eukaryota</taxon>
        <taxon>Fungi</taxon>
        <taxon>Dikarya</taxon>
        <taxon>Ascomycota</taxon>
        <taxon>Pezizomycotina</taxon>
        <taxon>Dothideomycetes</taxon>
        <taxon>Pleosporomycetidae</taxon>
        <taxon>Pleosporales</taxon>
        <taxon>Pleosporineae</taxon>
        <taxon>Phaeosphaeriaceae</taxon>
        <taxon>Paraphoma</taxon>
    </lineage>
</organism>
<gene>
    <name evidence="3" type="ORF">FB567DRAFT_501916</name>
</gene>
<keyword evidence="4" id="KW-1185">Reference proteome</keyword>
<dbReference type="PANTHER" id="PTHR38113:SF2">
    <property type="entry name" value="DUF2293 DOMAIN-CONTAINING PROTEIN"/>
    <property type="match status" value="1"/>
</dbReference>
<feature type="region of interest" description="Disordered" evidence="1">
    <location>
        <begin position="183"/>
        <end position="249"/>
    </location>
</feature>
<dbReference type="OrthoDB" id="5381833at2759"/>
<dbReference type="AlphaFoldDB" id="A0A8K0QYE9"/>
<evidence type="ECO:0000313" key="4">
    <source>
        <dbReference type="Proteomes" id="UP000813461"/>
    </source>
</evidence>
<comment type="caution">
    <text evidence="3">The sequence shown here is derived from an EMBL/GenBank/DDBJ whole genome shotgun (WGS) entry which is preliminary data.</text>
</comment>
<evidence type="ECO:0000256" key="1">
    <source>
        <dbReference type="SAM" id="MobiDB-lite"/>
    </source>
</evidence>
<feature type="compositionally biased region" description="Acidic residues" evidence="1">
    <location>
        <begin position="237"/>
        <end position="249"/>
    </location>
</feature>